<name>A0A8T1WAP2_9STRA</name>
<proteinExistence type="predicted"/>
<gene>
    <name evidence="1" type="ORF">PHYPSEUDO_010798</name>
</gene>
<reference evidence="1" key="1">
    <citation type="submission" date="2021-02" db="EMBL/GenBank/DDBJ databases">
        <authorList>
            <person name="Palmer J.M."/>
        </authorList>
    </citation>
    <scope>NUCLEOTIDE SEQUENCE</scope>
    <source>
        <strain evidence="1">SCRP734</strain>
    </source>
</reference>
<sequence>MSNRKALANLLLYGDLTRLIVGDTAGVTRPAMFLDYIFDSTELLEALGSQAIAASQPFAATLLPYVFRYVNVDTFPVGNPTLPGAVADAATVLAAVLEDALNALRREK</sequence>
<dbReference type="AlphaFoldDB" id="A0A8T1WAP2"/>
<keyword evidence="2" id="KW-1185">Reference proteome</keyword>
<evidence type="ECO:0000313" key="1">
    <source>
        <dbReference type="EMBL" id="KAG7389240.1"/>
    </source>
</evidence>
<organism evidence="1 2">
    <name type="scientific">Phytophthora pseudosyringae</name>
    <dbReference type="NCBI Taxonomy" id="221518"/>
    <lineage>
        <taxon>Eukaryota</taxon>
        <taxon>Sar</taxon>
        <taxon>Stramenopiles</taxon>
        <taxon>Oomycota</taxon>
        <taxon>Peronosporomycetes</taxon>
        <taxon>Peronosporales</taxon>
        <taxon>Peronosporaceae</taxon>
        <taxon>Phytophthora</taxon>
    </lineage>
</organism>
<comment type="caution">
    <text evidence="1">The sequence shown here is derived from an EMBL/GenBank/DDBJ whole genome shotgun (WGS) entry which is preliminary data.</text>
</comment>
<evidence type="ECO:0000313" key="2">
    <source>
        <dbReference type="Proteomes" id="UP000694044"/>
    </source>
</evidence>
<dbReference type="EMBL" id="JAGDFM010000047">
    <property type="protein sequence ID" value="KAG7389240.1"/>
    <property type="molecule type" value="Genomic_DNA"/>
</dbReference>
<dbReference type="Proteomes" id="UP000694044">
    <property type="component" value="Unassembled WGS sequence"/>
</dbReference>
<protein>
    <submittedName>
        <fullName evidence="1">Uncharacterized protein</fullName>
    </submittedName>
</protein>
<accession>A0A8T1WAP2</accession>
<dbReference type="OrthoDB" id="108935at2759"/>